<organism evidence="3 4">
    <name type="scientific">Nocardioides aromaticivorans</name>
    <dbReference type="NCBI Taxonomy" id="200618"/>
    <lineage>
        <taxon>Bacteria</taxon>
        <taxon>Bacillati</taxon>
        <taxon>Actinomycetota</taxon>
        <taxon>Actinomycetes</taxon>
        <taxon>Propionibacteriales</taxon>
        <taxon>Nocardioidaceae</taxon>
        <taxon>Nocardioides</taxon>
    </lineage>
</organism>
<dbReference type="GO" id="GO:0016020">
    <property type="term" value="C:membrane"/>
    <property type="evidence" value="ECO:0007669"/>
    <property type="project" value="TreeGrafter"/>
</dbReference>
<dbReference type="SUPFAM" id="SSF53474">
    <property type="entry name" value="alpha/beta-Hydrolases"/>
    <property type="match status" value="1"/>
</dbReference>
<dbReference type="Pfam" id="PF00561">
    <property type="entry name" value="Abhydrolase_1"/>
    <property type="match status" value="1"/>
</dbReference>
<proteinExistence type="predicted"/>
<dbReference type="GO" id="GO:0046464">
    <property type="term" value="P:acylglycerol catabolic process"/>
    <property type="evidence" value="ECO:0007669"/>
    <property type="project" value="TreeGrafter"/>
</dbReference>
<dbReference type="InterPro" id="IPR000073">
    <property type="entry name" value="AB_hydrolase_1"/>
</dbReference>
<dbReference type="PRINTS" id="PR00412">
    <property type="entry name" value="EPOXHYDRLASE"/>
</dbReference>
<dbReference type="Gene3D" id="3.40.50.1820">
    <property type="entry name" value="alpha/beta hydrolase"/>
    <property type="match status" value="1"/>
</dbReference>
<dbReference type="InterPro" id="IPR050266">
    <property type="entry name" value="AB_hydrolase_sf"/>
</dbReference>
<dbReference type="PANTHER" id="PTHR43798:SF33">
    <property type="entry name" value="HYDROLASE, PUTATIVE (AFU_ORTHOLOGUE AFUA_2G14860)-RELATED"/>
    <property type="match status" value="1"/>
</dbReference>
<sequence>MAEKADRAAAMRDDVQYVTIHGKKRAFVLKGSGPALLLLHGLACDHTTWTPVIDQLAKKYTVIAPDLLGHGLSDKPRADYTLGGYANGMRDLLTVLGIDKVTVVGHSFGGGVAMQFAYQFPERTQRVMLVATGGLGPEVTPLIKLIQVPGWFRVMGVLTLPGVRHLETFALRTAHEYGDVGPLRKVTRDLDEVADIVESWKDRRTRFAIRHLVRAVIDWRGQIVTMSDRAYLSDAMPMAVVWGRDDQVIPVRHASNAAALAPDVRVEVLPDAGHFPHKDHPEEFARILDDFVSSTEPASYNRARFRRMLKAGGSAPASPVPTLEGAPEPQAATSA</sequence>
<evidence type="ECO:0000313" key="4">
    <source>
        <dbReference type="Proteomes" id="UP000562045"/>
    </source>
</evidence>
<dbReference type="InterPro" id="IPR000639">
    <property type="entry name" value="Epox_hydrolase-like"/>
</dbReference>
<dbReference type="PANTHER" id="PTHR43798">
    <property type="entry name" value="MONOACYLGLYCEROL LIPASE"/>
    <property type="match status" value="1"/>
</dbReference>
<dbReference type="Proteomes" id="UP000562045">
    <property type="component" value="Unassembled WGS sequence"/>
</dbReference>
<comment type="caution">
    <text evidence="3">The sequence shown here is derived from an EMBL/GenBank/DDBJ whole genome shotgun (WGS) entry which is preliminary data.</text>
</comment>
<accession>A0A7Y9ZDU5</accession>
<evidence type="ECO:0000256" key="1">
    <source>
        <dbReference type="SAM" id="MobiDB-lite"/>
    </source>
</evidence>
<reference evidence="3 4" key="1">
    <citation type="submission" date="2020-07" db="EMBL/GenBank/DDBJ databases">
        <title>Sequencing the genomes of 1000 actinobacteria strains.</title>
        <authorList>
            <person name="Klenk H.-P."/>
        </authorList>
    </citation>
    <scope>NUCLEOTIDE SEQUENCE [LARGE SCALE GENOMIC DNA]</scope>
    <source>
        <strain evidence="3 4">DSM 15131</strain>
    </source>
</reference>
<dbReference type="AlphaFoldDB" id="A0A7Y9ZDU5"/>
<dbReference type="EMBL" id="JACBZM010000001">
    <property type="protein sequence ID" value="NYI43146.1"/>
    <property type="molecule type" value="Genomic_DNA"/>
</dbReference>
<name>A0A7Y9ZDU5_9ACTN</name>
<dbReference type="PRINTS" id="PR00111">
    <property type="entry name" value="ABHYDROLASE"/>
</dbReference>
<feature type="region of interest" description="Disordered" evidence="1">
    <location>
        <begin position="311"/>
        <end position="335"/>
    </location>
</feature>
<dbReference type="GO" id="GO:0047372">
    <property type="term" value="F:monoacylglycerol lipase activity"/>
    <property type="evidence" value="ECO:0007669"/>
    <property type="project" value="TreeGrafter"/>
</dbReference>
<gene>
    <name evidence="3" type="ORF">BJ993_000226</name>
</gene>
<feature type="domain" description="AB hydrolase-1" evidence="2">
    <location>
        <begin position="34"/>
        <end position="281"/>
    </location>
</feature>
<protein>
    <submittedName>
        <fullName evidence="3">Pimeloyl-ACP methyl ester carboxylesterase</fullName>
    </submittedName>
</protein>
<evidence type="ECO:0000259" key="2">
    <source>
        <dbReference type="Pfam" id="PF00561"/>
    </source>
</evidence>
<evidence type="ECO:0000313" key="3">
    <source>
        <dbReference type="EMBL" id="NYI43146.1"/>
    </source>
</evidence>
<dbReference type="InterPro" id="IPR029058">
    <property type="entry name" value="AB_hydrolase_fold"/>
</dbReference>
<dbReference type="RefSeq" id="WP_179647432.1">
    <property type="nucleotide sequence ID" value="NZ_CP022295.1"/>
</dbReference>